<feature type="domain" description="3-hydroxyacyl-CoA dehydrogenase NAD binding" evidence="14">
    <location>
        <begin position="297"/>
        <end position="470"/>
    </location>
</feature>
<dbReference type="InterPro" id="IPR029045">
    <property type="entry name" value="ClpP/crotonase-like_dom_sf"/>
</dbReference>
<evidence type="ECO:0000256" key="7">
    <source>
        <dbReference type="ARBA" id="ARBA00023002"/>
    </source>
</evidence>
<dbReference type="InterPro" id="IPR006108">
    <property type="entry name" value="3HC_DH_C"/>
</dbReference>
<feature type="domain" description="3-hydroxyacyl-CoA dehydrogenase C-terminal" evidence="13">
    <location>
        <begin position="585"/>
        <end position="655"/>
    </location>
</feature>
<protein>
    <recommendedName>
        <fullName evidence="4">enoyl-CoA hydratase</fullName>
        <ecNumber evidence="4">4.2.1.17</ecNumber>
    </recommendedName>
</protein>
<evidence type="ECO:0000256" key="5">
    <source>
        <dbReference type="ARBA" id="ARBA00022832"/>
    </source>
</evidence>
<dbReference type="Pfam" id="PF00725">
    <property type="entry name" value="3HCDH"/>
    <property type="match status" value="2"/>
</dbReference>
<keyword evidence="8" id="KW-0520">NAD</keyword>
<evidence type="ECO:0000313" key="16">
    <source>
        <dbReference type="Proteomes" id="UP000243180"/>
    </source>
</evidence>
<keyword evidence="9" id="KW-0443">Lipid metabolism</keyword>
<dbReference type="InterPro" id="IPR006176">
    <property type="entry name" value="3-OHacyl-CoA_DH_NAD-bd"/>
</dbReference>
<dbReference type="PANTHER" id="PTHR43612">
    <property type="entry name" value="TRIFUNCTIONAL ENZYME SUBUNIT ALPHA"/>
    <property type="match status" value="1"/>
</dbReference>
<gene>
    <name evidence="15" type="ORF">SCL_2756</name>
</gene>
<dbReference type="Proteomes" id="UP000243180">
    <property type="component" value="Chromosome"/>
</dbReference>
<proteinExistence type="inferred from homology"/>
<comment type="similarity">
    <text evidence="3">In the N-terminal section; belongs to the enoyl-CoA hydratase/isomerase family.</text>
</comment>
<dbReference type="GO" id="GO:0016509">
    <property type="term" value="F:long-chain (3S)-3-hydroxyacyl-CoA dehydrogenase (NAD+) activity"/>
    <property type="evidence" value="ECO:0007669"/>
    <property type="project" value="TreeGrafter"/>
</dbReference>
<dbReference type="PANTHER" id="PTHR43612:SF3">
    <property type="entry name" value="TRIFUNCTIONAL ENZYME SUBUNIT ALPHA, MITOCHONDRIAL"/>
    <property type="match status" value="1"/>
</dbReference>
<dbReference type="Pfam" id="PF02737">
    <property type="entry name" value="3HCDH_N"/>
    <property type="match status" value="1"/>
</dbReference>
<keyword evidence="11" id="KW-0511">Multifunctional enzyme</keyword>
<reference evidence="15 16" key="1">
    <citation type="submission" date="2015-05" db="EMBL/GenBank/DDBJ databases">
        <title>Complete genome sequence of a sulfur-oxidizing gammaproteobacterium strain HA5.</title>
        <authorList>
            <person name="Miura A."/>
            <person name="Kojima H."/>
            <person name="Fukui M."/>
        </authorList>
    </citation>
    <scope>NUCLEOTIDE SEQUENCE [LARGE SCALE GENOMIC DNA]</scope>
    <source>
        <strain evidence="15 16">HA5</strain>
    </source>
</reference>
<dbReference type="GO" id="GO:0006635">
    <property type="term" value="P:fatty acid beta-oxidation"/>
    <property type="evidence" value="ECO:0007669"/>
    <property type="project" value="UniProtKB-UniPathway"/>
</dbReference>
<dbReference type="KEGG" id="slim:SCL_2756"/>
<dbReference type="FunFam" id="3.40.50.720:FF:000009">
    <property type="entry name" value="Fatty oxidation complex, alpha subunit"/>
    <property type="match status" value="1"/>
</dbReference>
<dbReference type="Gene3D" id="3.40.50.720">
    <property type="entry name" value="NAD(P)-binding Rossmann-like Domain"/>
    <property type="match status" value="1"/>
</dbReference>
<keyword evidence="5" id="KW-0276">Fatty acid metabolism</keyword>
<comment type="pathway">
    <text evidence="1">Lipid metabolism; fatty acid beta-oxidation.</text>
</comment>
<evidence type="ECO:0000259" key="13">
    <source>
        <dbReference type="Pfam" id="PF00725"/>
    </source>
</evidence>
<dbReference type="Gene3D" id="3.90.226.10">
    <property type="entry name" value="2-enoyl-CoA Hydratase, Chain A, domain 1"/>
    <property type="match status" value="1"/>
</dbReference>
<keyword evidence="16" id="KW-1185">Reference proteome</keyword>
<dbReference type="InterPro" id="IPR001753">
    <property type="entry name" value="Enoyl-CoA_hydra/iso"/>
</dbReference>
<evidence type="ECO:0000259" key="14">
    <source>
        <dbReference type="Pfam" id="PF02737"/>
    </source>
</evidence>
<evidence type="ECO:0000256" key="6">
    <source>
        <dbReference type="ARBA" id="ARBA00022963"/>
    </source>
</evidence>
<dbReference type="EC" id="4.2.1.17" evidence="4"/>
<dbReference type="RefSeq" id="WP_197702648.1">
    <property type="nucleotide sequence ID" value="NZ_AP014879.1"/>
</dbReference>
<dbReference type="InterPro" id="IPR006180">
    <property type="entry name" value="3-OHacyl-CoA_DH_CS"/>
</dbReference>
<keyword evidence="6" id="KW-0442">Lipid degradation</keyword>
<evidence type="ECO:0000256" key="10">
    <source>
        <dbReference type="ARBA" id="ARBA00023239"/>
    </source>
</evidence>
<evidence type="ECO:0000256" key="12">
    <source>
        <dbReference type="ARBA" id="ARBA00049556"/>
    </source>
</evidence>
<dbReference type="InParanoid" id="A0A1B4XJR7"/>
<dbReference type="GO" id="GO:0004300">
    <property type="term" value="F:enoyl-CoA hydratase activity"/>
    <property type="evidence" value="ECO:0007669"/>
    <property type="project" value="UniProtKB-EC"/>
</dbReference>
<dbReference type="InterPro" id="IPR008927">
    <property type="entry name" value="6-PGluconate_DH-like_C_sf"/>
</dbReference>
<evidence type="ECO:0000256" key="2">
    <source>
        <dbReference type="ARBA" id="ARBA00007005"/>
    </source>
</evidence>
<dbReference type="UniPathway" id="UPA00659"/>
<dbReference type="InterPro" id="IPR050136">
    <property type="entry name" value="FA_oxidation_alpha_subunit"/>
</dbReference>
<accession>A0A1B4XJR7</accession>
<dbReference type="CDD" id="cd06558">
    <property type="entry name" value="crotonase-like"/>
    <property type="match status" value="1"/>
</dbReference>
<evidence type="ECO:0000256" key="1">
    <source>
        <dbReference type="ARBA" id="ARBA00005005"/>
    </source>
</evidence>
<dbReference type="FunCoup" id="A0A1B4XJR7">
    <property type="interactions" value="263"/>
</dbReference>
<sequence>MSHWHLDYHGDHALLTLDVQGQSANVLSQEVLNELDKHLDELETKMLAGLIIRSGKASGFIAGADVREFETIDDPARATEFARQGQQVYARLSGLPFATVAVIHGFCLGGGLELALACTYRIARDDPGTRLGLPEVRLGIHPGFAGSVRLPPLVGDMTALDMMLTGRTLSAREARRRGLVDETVPERHLLNAAVAFLKKHPVPGKAPWYRRVPAWKPLRQGVVKLMAPRVRRKAHPDHYPAPWRILDLWREQATEEREAESLGELLVSRASRNLVHVFLLGESLKRHGRAQAHDIEHVHIVGAGVMGADIAIWAASKGFRVSLQDREPAILARAVKRAYGFFKSKLKDARAVQEAMDRFMPDLEGHGLKRADLVIEAIVEKVGPKQELFRALEQKVRPQALLASNTSSIPLEVIGESLQDPSRLVGLHFFNPVAKMQLVEIVRGARTSEAALARARAFTGAIERLPLDVKSSPGFLVNRILMPYLLEAVKLVEEGVGVTTVDQAATQFGMPMGPIELADTVGLDICLSVAEELSGPLQVEVPARLRELVAQGQLGRKSGRGFYAYDKHGRRLTPAPEKSAVDVPVTERLVLRLLNEAVACLREGVVAGADAVDAGMVYGTGFAPFLGGPMRYVESLGVTGISHSLYRLAQEYGPRFNPDTGWSRPELFHRGMAGKV</sequence>
<dbReference type="SUPFAM" id="SSF51735">
    <property type="entry name" value="NAD(P)-binding Rossmann-fold domains"/>
    <property type="match status" value="1"/>
</dbReference>
<evidence type="ECO:0000313" key="15">
    <source>
        <dbReference type="EMBL" id="BAV35033.1"/>
    </source>
</evidence>
<dbReference type="GO" id="GO:0070403">
    <property type="term" value="F:NAD+ binding"/>
    <property type="evidence" value="ECO:0007669"/>
    <property type="project" value="InterPro"/>
</dbReference>
<dbReference type="Gene3D" id="1.10.1040.50">
    <property type="match status" value="1"/>
</dbReference>
<dbReference type="SUPFAM" id="SSF52096">
    <property type="entry name" value="ClpP/crotonase"/>
    <property type="match status" value="1"/>
</dbReference>
<name>A0A1B4XJR7_9GAMM</name>
<keyword evidence="7" id="KW-0560">Oxidoreductase</keyword>
<evidence type="ECO:0000256" key="11">
    <source>
        <dbReference type="ARBA" id="ARBA00023268"/>
    </source>
</evidence>
<dbReference type="InterPro" id="IPR036291">
    <property type="entry name" value="NAD(P)-bd_dom_sf"/>
</dbReference>
<evidence type="ECO:0000256" key="8">
    <source>
        <dbReference type="ARBA" id="ARBA00023027"/>
    </source>
</evidence>
<organism evidence="15 16">
    <name type="scientific">Sulfuricaulis limicola</name>
    <dbReference type="NCBI Taxonomy" id="1620215"/>
    <lineage>
        <taxon>Bacteria</taxon>
        <taxon>Pseudomonadati</taxon>
        <taxon>Pseudomonadota</taxon>
        <taxon>Gammaproteobacteria</taxon>
        <taxon>Acidiferrobacterales</taxon>
        <taxon>Acidiferrobacteraceae</taxon>
        <taxon>Sulfuricaulis</taxon>
    </lineage>
</organism>
<evidence type="ECO:0000256" key="3">
    <source>
        <dbReference type="ARBA" id="ARBA00008750"/>
    </source>
</evidence>
<evidence type="ECO:0000256" key="9">
    <source>
        <dbReference type="ARBA" id="ARBA00023098"/>
    </source>
</evidence>
<dbReference type="PROSITE" id="PS00067">
    <property type="entry name" value="3HCDH"/>
    <property type="match status" value="1"/>
</dbReference>
<dbReference type="Pfam" id="PF00378">
    <property type="entry name" value="ECH_1"/>
    <property type="match status" value="1"/>
</dbReference>
<comment type="similarity">
    <text evidence="2">In the central section; belongs to the 3-hydroxyacyl-CoA dehydrogenase family.</text>
</comment>
<keyword evidence="10" id="KW-0456">Lyase</keyword>
<dbReference type="AlphaFoldDB" id="A0A1B4XJR7"/>
<dbReference type="EMBL" id="AP014879">
    <property type="protein sequence ID" value="BAV35033.1"/>
    <property type="molecule type" value="Genomic_DNA"/>
</dbReference>
<comment type="catalytic activity">
    <reaction evidence="12">
        <text>a (3S)-3-hydroxyacyl-CoA + NAD(+) = a 3-oxoacyl-CoA + NADH + H(+)</text>
        <dbReference type="Rhea" id="RHEA:22432"/>
        <dbReference type="ChEBI" id="CHEBI:15378"/>
        <dbReference type="ChEBI" id="CHEBI:57318"/>
        <dbReference type="ChEBI" id="CHEBI:57540"/>
        <dbReference type="ChEBI" id="CHEBI:57945"/>
        <dbReference type="ChEBI" id="CHEBI:90726"/>
        <dbReference type="EC" id="1.1.1.35"/>
    </reaction>
</comment>
<evidence type="ECO:0000256" key="4">
    <source>
        <dbReference type="ARBA" id="ARBA00012076"/>
    </source>
</evidence>
<dbReference type="SUPFAM" id="SSF48179">
    <property type="entry name" value="6-phosphogluconate dehydrogenase C-terminal domain-like"/>
    <property type="match status" value="2"/>
</dbReference>
<feature type="domain" description="3-hydroxyacyl-CoA dehydrogenase C-terminal" evidence="13">
    <location>
        <begin position="474"/>
        <end position="565"/>
    </location>
</feature>